<evidence type="ECO:0008006" key="4">
    <source>
        <dbReference type="Google" id="ProtNLM"/>
    </source>
</evidence>
<evidence type="ECO:0000313" key="2">
    <source>
        <dbReference type="EMBL" id="KGK59736.1"/>
    </source>
</evidence>
<protein>
    <recommendedName>
        <fullName evidence="4">Secreted protein</fullName>
    </recommendedName>
</protein>
<dbReference type="RefSeq" id="WP_047692749.1">
    <property type="nucleotide sequence ID" value="NZ_KN265457.1"/>
</dbReference>
<proteinExistence type="predicted"/>
<sequence>MLRRCAGLLLGTLALTGAAQATDQIRDRIQIDGQQATLLAEPLSGPLDDPATWTRFVAHARSAMGSCTANWRGYRAEWRLDAQQLVLDRVVLGACADAPPTLPLEVLFPGQPAPVPAVWVDGEVIVALPSTATPATHAAGAYVVLRLRRGHVVSRESLTEEMLRARRAAMASPPPAL</sequence>
<keyword evidence="1" id="KW-0732">Signal</keyword>
<feature type="signal peptide" evidence="1">
    <location>
        <begin position="1"/>
        <end position="21"/>
    </location>
</feature>
<accession>A0AB34PE45</accession>
<organism evidence="2 3">
    <name type="scientific">Xanthomonas cannabis pv. phaseoli</name>
    <dbReference type="NCBI Taxonomy" id="1885902"/>
    <lineage>
        <taxon>Bacteria</taxon>
        <taxon>Pseudomonadati</taxon>
        <taxon>Pseudomonadota</taxon>
        <taxon>Gammaproteobacteria</taxon>
        <taxon>Lysobacterales</taxon>
        <taxon>Lysobacteraceae</taxon>
        <taxon>Xanthomonas</taxon>
    </lineage>
</organism>
<feature type="chain" id="PRO_5044248356" description="Secreted protein" evidence="1">
    <location>
        <begin position="22"/>
        <end position="177"/>
    </location>
</feature>
<evidence type="ECO:0000313" key="3">
    <source>
        <dbReference type="Proteomes" id="UP000029879"/>
    </source>
</evidence>
<comment type="caution">
    <text evidence="2">The sequence shown here is derived from an EMBL/GenBank/DDBJ whole genome shotgun (WGS) entry which is preliminary data.</text>
</comment>
<evidence type="ECO:0000256" key="1">
    <source>
        <dbReference type="SAM" id="SignalP"/>
    </source>
</evidence>
<gene>
    <name evidence="2" type="ORF">NC00_00180</name>
</gene>
<name>A0AB34PE45_9XANT</name>
<dbReference type="AlphaFoldDB" id="A0AB34PE45"/>
<dbReference type="Proteomes" id="UP000029879">
    <property type="component" value="Unassembled WGS sequence"/>
</dbReference>
<dbReference type="EMBL" id="JRQI01000002">
    <property type="protein sequence ID" value="KGK59736.1"/>
    <property type="molecule type" value="Genomic_DNA"/>
</dbReference>
<reference evidence="2 3" key="1">
    <citation type="submission" date="2014-10" db="EMBL/GenBank/DDBJ databases">
        <title>Genome sequence of a Xanthomonas strain that is pathogenic on beans.</title>
        <authorList>
            <person name="Aritua V."/>
            <person name="Sapp M."/>
            <person name="Harrison J."/>
            <person name="Smith J."/>
            <person name="Studholme D."/>
        </authorList>
    </citation>
    <scope>NUCLEOTIDE SEQUENCE [LARGE SCALE GENOMIC DNA]</scope>
    <source>
        <strain evidence="2 3">Nyagatare</strain>
    </source>
</reference>